<protein>
    <submittedName>
        <fullName evidence="4">Uncharacterized protein</fullName>
    </submittedName>
</protein>
<reference evidence="4 5" key="1">
    <citation type="journal article" date="2023" name="Commun. Biol.">
        <title>Genome analysis of Parmales, the sister group of diatoms, reveals the evolutionary specialization of diatoms from phago-mixotrophs to photoautotrophs.</title>
        <authorList>
            <person name="Ban H."/>
            <person name="Sato S."/>
            <person name="Yoshikawa S."/>
            <person name="Yamada K."/>
            <person name="Nakamura Y."/>
            <person name="Ichinomiya M."/>
            <person name="Sato N."/>
            <person name="Blanc-Mathieu R."/>
            <person name="Endo H."/>
            <person name="Kuwata A."/>
            <person name="Ogata H."/>
        </authorList>
    </citation>
    <scope>NUCLEOTIDE SEQUENCE [LARGE SCALE GENOMIC DNA]</scope>
</reference>
<keyword evidence="3" id="KW-1133">Transmembrane helix</keyword>
<gene>
    <name evidence="4" type="ORF">TeGR_g12612</name>
</gene>
<feature type="compositionally biased region" description="Basic and acidic residues" evidence="2">
    <location>
        <begin position="255"/>
        <end position="265"/>
    </location>
</feature>
<dbReference type="InterPro" id="IPR036719">
    <property type="entry name" value="Neuro-gated_channel_TM_sf"/>
</dbReference>
<dbReference type="SUPFAM" id="SSF90112">
    <property type="entry name" value="Neurotransmitter-gated ion-channel transmembrane pore"/>
    <property type="match status" value="1"/>
</dbReference>
<feature type="transmembrane region" description="Helical" evidence="3">
    <location>
        <begin position="363"/>
        <end position="383"/>
    </location>
</feature>
<dbReference type="EMBL" id="BRYB01000182">
    <property type="protein sequence ID" value="GMI24754.1"/>
    <property type="molecule type" value="Genomic_DNA"/>
</dbReference>
<comment type="caution">
    <text evidence="4">The sequence shown here is derived from an EMBL/GenBank/DDBJ whole genome shotgun (WGS) entry which is preliminary data.</text>
</comment>
<accession>A0ABQ6MFB1</accession>
<comment type="subcellular location">
    <subcellularLocation>
        <location evidence="1">Membrane</location>
        <topology evidence="1">Multi-pass membrane protein</topology>
    </subcellularLocation>
</comment>
<dbReference type="InterPro" id="IPR006201">
    <property type="entry name" value="Neur_channel"/>
</dbReference>
<proteinExistence type="predicted"/>
<evidence type="ECO:0000256" key="2">
    <source>
        <dbReference type="SAM" id="MobiDB-lite"/>
    </source>
</evidence>
<dbReference type="Gene3D" id="2.70.170.10">
    <property type="entry name" value="Neurotransmitter-gated ion-channel ligand-binding domain"/>
    <property type="match status" value="1"/>
</dbReference>
<feature type="transmembrane region" description="Helical" evidence="3">
    <location>
        <begin position="460"/>
        <end position="479"/>
    </location>
</feature>
<sequence length="586" mass="67468">MNELVNRRSSANASAGDEMNWGPREVMRFLERACEGERTLLSYVRWFGYHRITGGQLDKLTTEDLTRIMTNLDEELPPDDLTREPRIGDVLNFKHVLERALGRKNLDEAIDGATRTLHEVQMMMSVKNVFDVDIAAQTFRCEMDFELRWEIDDFSDLKLSELSSPDWIPNNYPKIEVLGEVSALMERTRVFRPLRVKNRYYIEGTYTACCEISQRFDLREFPFDTQDLNIKVRLKTAAQSDGDACLKLVPWKPTRAEEGGEETHGRARSNTTQRARFDSLLNGEEEDSGDDDFFGEGGKLLHVETTERFDGEGEGGADGDGRLNGRMCELPEYSIDSAIPFLYQCRDNNTMLHTKIRYRRKTGFYNTNYINILKLITSCLVFTWTVEPGQIEERINIDIIILLVCVAFKHSIGEHTPAISYMTHLDKYIFSSLYMVFLASLFHSAITIIIRLDAVSHDTVWWFDMGFLLAWALCWILVLQRQSMKWTKLAKVTNSKVVYDCMKDNGWQGENGPLVDYERGVEAEEELKKKKKEEEQEGGGKGGGKPWLISRLDILRGDKAVRRAVRAEEQKYRRRSVVAPRTGVYD</sequence>
<dbReference type="Proteomes" id="UP001165060">
    <property type="component" value="Unassembled WGS sequence"/>
</dbReference>
<dbReference type="InterPro" id="IPR036734">
    <property type="entry name" value="Neur_chan_lig-bd_sf"/>
</dbReference>
<keyword evidence="5" id="KW-1185">Reference proteome</keyword>
<evidence type="ECO:0000313" key="4">
    <source>
        <dbReference type="EMBL" id="GMI24754.1"/>
    </source>
</evidence>
<dbReference type="PANTHER" id="PTHR18945">
    <property type="entry name" value="NEUROTRANSMITTER GATED ION CHANNEL"/>
    <property type="match status" value="1"/>
</dbReference>
<dbReference type="SUPFAM" id="SSF63712">
    <property type="entry name" value="Nicotinic receptor ligand binding domain-like"/>
    <property type="match status" value="1"/>
</dbReference>
<evidence type="ECO:0000256" key="1">
    <source>
        <dbReference type="ARBA" id="ARBA00004141"/>
    </source>
</evidence>
<evidence type="ECO:0000313" key="5">
    <source>
        <dbReference type="Proteomes" id="UP001165060"/>
    </source>
</evidence>
<keyword evidence="3" id="KW-0812">Transmembrane</keyword>
<dbReference type="InterPro" id="IPR038050">
    <property type="entry name" value="Neuro_actylchol_rec"/>
</dbReference>
<organism evidence="4 5">
    <name type="scientific">Tetraparma gracilis</name>
    <dbReference type="NCBI Taxonomy" id="2962635"/>
    <lineage>
        <taxon>Eukaryota</taxon>
        <taxon>Sar</taxon>
        <taxon>Stramenopiles</taxon>
        <taxon>Ochrophyta</taxon>
        <taxon>Bolidophyceae</taxon>
        <taxon>Parmales</taxon>
        <taxon>Triparmaceae</taxon>
        <taxon>Tetraparma</taxon>
    </lineage>
</organism>
<feature type="transmembrane region" description="Helical" evidence="3">
    <location>
        <begin position="395"/>
        <end position="412"/>
    </location>
</feature>
<evidence type="ECO:0000256" key="3">
    <source>
        <dbReference type="SAM" id="Phobius"/>
    </source>
</evidence>
<name>A0ABQ6MFB1_9STRA</name>
<feature type="region of interest" description="Disordered" evidence="2">
    <location>
        <begin position="255"/>
        <end position="275"/>
    </location>
</feature>
<dbReference type="Gene3D" id="1.20.58.390">
    <property type="entry name" value="Neurotransmitter-gated ion-channel transmembrane domain"/>
    <property type="match status" value="1"/>
</dbReference>
<feature type="region of interest" description="Disordered" evidence="2">
    <location>
        <begin position="526"/>
        <end position="547"/>
    </location>
</feature>
<keyword evidence="3" id="KW-0472">Membrane</keyword>
<feature type="transmembrane region" description="Helical" evidence="3">
    <location>
        <begin position="433"/>
        <end position="454"/>
    </location>
</feature>